<keyword evidence="3" id="KW-1185">Reference proteome</keyword>
<organism evidence="2 3">
    <name type="scientific">Mikania micrantha</name>
    <name type="common">bitter vine</name>
    <dbReference type="NCBI Taxonomy" id="192012"/>
    <lineage>
        <taxon>Eukaryota</taxon>
        <taxon>Viridiplantae</taxon>
        <taxon>Streptophyta</taxon>
        <taxon>Embryophyta</taxon>
        <taxon>Tracheophyta</taxon>
        <taxon>Spermatophyta</taxon>
        <taxon>Magnoliopsida</taxon>
        <taxon>eudicotyledons</taxon>
        <taxon>Gunneridae</taxon>
        <taxon>Pentapetalae</taxon>
        <taxon>asterids</taxon>
        <taxon>campanulids</taxon>
        <taxon>Asterales</taxon>
        <taxon>Asteraceae</taxon>
        <taxon>Asteroideae</taxon>
        <taxon>Heliantheae alliance</taxon>
        <taxon>Eupatorieae</taxon>
        <taxon>Mikania</taxon>
    </lineage>
</organism>
<evidence type="ECO:0000313" key="2">
    <source>
        <dbReference type="EMBL" id="KAD6796042.1"/>
    </source>
</evidence>
<dbReference type="OrthoDB" id="1557914at2759"/>
<dbReference type="Proteomes" id="UP000326396">
    <property type="component" value="Linkage Group LG11"/>
</dbReference>
<name>A0A5N6PR58_9ASTR</name>
<proteinExistence type="predicted"/>
<sequence length="206" mass="23166">MENPGDKFASFIIPNCQRTSSQEEKLLCCPFTRESKASSDDIQSSSSPEQATGIEMLSLPDSFDEYQTPPDHHSCSQNSNNEGQRIVDLTNESDVLDTEQMDMDETEAAKSVNEAHQTEVICSPEENTHQVFVEMLQREQKQNSNSSNNETFKNIVKHVLKMVAEAKSRSGGGEDDEGDVDFMETAKMRGLILPRPRWWPAEGFKD</sequence>
<gene>
    <name evidence="2" type="ORF">E3N88_06938</name>
</gene>
<comment type="caution">
    <text evidence="2">The sequence shown here is derived from an EMBL/GenBank/DDBJ whole genome shotgun (WGS) entry which is preliminary data.</text>
</comment>
<dbReference type="PANTHER" id="PTHR38221:SF1">
    <property type="entry name" value="OVULE PROTEIN"/>
    <property type="match status" value="1"/>
</dbReference>
<evidence type="ECO:0000313" key="3">
    <source>
        <dbReference type="Proteomes" id="UP000326396"/>
    </source>
</evidence>
<accession>A0A5N6PR58</accession>
<dbReference type="EMBL" id="SZYD01000003">
    <property type="protein sequence ID" value="KAD6796042.1"/>
    <property type="molecule type" value="Genomic_DNA"/>
</dbReference>
<feature type="region of interest" description="Disordered" evidence="1">
    <location>
        <begin position="61"/>
        <end position="84"/>
    </location>
</feature>
<dbReference type="PANTHER" id="PTHR38221">
    <property type="entry name" value="BNAA04G14260D PROTEIN"/>
    <property type="match status" value="1"/>
</dbReference>
<reference evidence="2 3" key="1">
    <citation type="submission" date="2019-05" db="EMBL/GenBank/DDBJ databases">
        <title>Mikania micrantha, genome provides insights into the molecular mechanism of rapid growth.</title>
        <authorList>
            <person name="Liu B."/>
        </authorList>
    </citation>
    <scope>NUCLEOTIDE SEQUENCE [LARGE SCALE GENOMIC DNA]</scope>
    <source>
        <strain evidence="2">NLD-2019</strain>
        <tissue evidence="2">Leaf</tissue>
    </source>
</reference>
<dbReference type="AlphaFoldDB" id="A0A5N6PR58"/>
<protein>
    <submittedName>
        <fullName evidence="2">Uncharacterized protein</fullName>
    </submittedName>
</protein>
<evidence type="ECO:0000256" key="1">
    <source>
        <dbReference type="SAM" id="MobiDB-lite"/>
    </source>
</evidence>